<dbReference type="Proteomes" id="UP001213681">
    <property type="component" value="Unassembled WGS sequence"/>
</dbReference>
<dbReference type="GeneID" id="81606109"/>
<keyword evidence="1" id="KW-0175">Coiled coil</keyword>
<sequence length="283" mass="32217">MFSRLFSYLCRGHSSKEGEQFAEWNVELLTTANANLALQLERADSKIKNLKARLAESDLLLAHAQARMGDCNYVGLPLDDDLFGTTDSLVGSKAAQRFNWIDDIWLCTNQGYLKDAEKAWKNGDIESARSTLETSLMASSCLSISEAIHSRVFLAAILYAIGKYHESLFQLDRVMNDTSARSEVPHFRYRNIVGTAYFIEAMDFMAMERFERAYWSFSRSLQLPGYCDKAREYQIKAIVEFTRQQTCDDGASDNLSLRPVISLDEHLPIPADVDDDPCQYRVW</sequence>
<dbReference type="AlphaFoldDB" id="A0AAD6BX49"/>
<evidence type="ECO:0000256" key="1">
    <source>
        <dbReference type="SAM" id="Coils"/>
    </source>
</evidence>
<reference evidence="2" key="1">
    <citation type="submission" date="2022-12" db="EMBL/GenBank/DDBJ databases">
        <authorList>
            <person name="Petersen C."/>
        </authorList>
    </citation>
    <scope>NUCLEOTIDE SEQUENCE</scope>
    <source>
        <strain evidence="2">IBT 16125</strain>
    </source>
</reference>
<dbReference type="SUPFAM" id="SSF48452">
    <property type="entry name" value="TPR-like"/>
    <property type="match status" value="1"/>
</dbReference>
<dbReference type="InterPro" id="IPR011990">
    <property type="entry name" value="TPR-like_helical_dom_sf"/>
</dbReference>
<accession>A0AAD6BX49</accession>
<reference evidence="2" key="2">
    <citation type="journal article" date="2023" name="IMA Fungus">
        <title>Comparative genomic study of the Penicillium genus elucidates a diverse pangenome and 15 lateral gene transfer events.</title>
        <authorList>
            <person name="Petersen C."/>
            <person name="Sorensen T."/>
            <person name="Nielsen M.R."/>
            <person name="Sondergaard T.E."/>
            <person name="Sorensen J.L."/>
            <person name="Fitzpatrick D.A."/>
            <person name="Frisvad J.C."/>
            <person name="Nielsen K.L."/>
        </authorList>
    </citation>
    <scope>NUCLEOTIDE SEQUENCE</scope>
    <source>
        <strain evidence="2">IBT 16125</strain>
    </source>
</reference>
<keyword evidence="3" id="KW-1185">Reference proteome</keyword>
<evidence type="ECO:0000313" key="3">
    <source>
        <dbReference type="Proteomes" id="UP001213681"/>
    </source>
</evidence>
<dbReference type="EMBL" id="JAPVEA010000009">
    <property type="protein sequence ID" value="KAJ5433329.1"/>
    <property type="molecule type" value="Genomic_DNA"/>
</dbReference>
<feature type="coiled-coil region" evidence="1">
    <location>
        <begin position="33"/>
        <end position="67"/>
    </location>
</feature>
<organism evidence="2 3">
    <name type="scientific">Penicillium daleae</name>
    <dbReference type="NCBI Taxonomy" id="63821"/>
    <lineage>
        <taxon>Eukaryota</taxon>
        <taxon>Fungi</taxon>
        <taxon>Dikarya</taxon>
        <taxon>Ascomycota</taxon>
        <taxon>Pezizomycotina</taxon>
        <taxon>Eurotiomycetes</taxon>
        <taxon>Eurotiomycetidae</taxon>
        <taxon>Eurotiales</taxon>
        <taxon>Aspergillaceae</taxon>
        <taxon>Penicillium</taxon>
    </lineage>
</organism>
<comment type="caution">
    <text evidence="2">The sequence shown here is derived from an EMBL/GenBank/DDBJ whole genome shotgun (WGS) entry which is preliminary data.</text>
</comment>
<gene>
    <name evidence="2" type="ORF">N7458_012485</name>
</gene>
<evidence type="ECO:0000313" key="2">
    <source>
        <dbReference type="EMBL" id="KAJ5433329.1"/>
    </source>
</evidence>
<protein>
    <submittedName>
        <fullName evidence="2">Uncharacterized protein</fullName>
    </submittedName>
</protein>
<dbReference type="RefSeq" id="XP_056760620.1">
    <property type="nucleotide sequence ID" value="XM_056915866.1"/>
</dbReference>
<proteinExistence type="predicted"/>
<name>A0AAD6BX49_9EURO</name>